<organism evidence="2 3">
    <name type="scientific">Sclerotinia trifoliorum</name>
    <dbReference type="NCBI Taxonomy" id="28548"/>
    <lineage>
        <taxon>Eukaryota</taxon>
        <taxon>Fungi</taxon>
        <taxon>Dikarya</taxon>
        <taxon>Ascomycota</taxon>
        <taxon>Pezizomycotina</taxon>
        <taxon>Leotiomycetes</taxon>
        <taxon>Helotiales</taxon>
        <taxon>Sclerotiniaceae</taxon>
        <taxon>Sclerotinia</taxon>
    </lineage>
</organism>
<feature type="compositionally biased region" description="Basic and acidic residues" evidence="1">
    <location>
        <begin position="9"/>
        <end position="18"/>
    </location>
</feature>
<evidence type="ECO:0000256" key="1">
    <source>
        <dbReference type="SAM" id="MobiDB-lite"/>
    </source>
</evidence>
<evidence type="ECO:0000313" key="2">
    <source>
        <dbReference type="EMBL" id="CAD6446050.1"/>
    </source>
</evidence>
<dbReference type="EMBL" id="CAJHIA010000017">
    <property type="protein sequence ID" value="CAD6446050.1"/>
    <property type="molecule type" value="Genomic_DNA"/>
</dbReference>
<keyword evidence="3" id="KW-1185">Reference proteome</keyword>
<dbReference type="Proteomes" id="UP000624404">
    <property type="component" value="Unassembled WGS sequence"/>
</dbReference>
<reference evidence="2" key="1">
    <citation type="submission" date="2020-10" db="EMBL/GenBank/DDBJ databases">
        <authorList>
            <person name="Kusch S."/>
        </authorList>
    </citation>
    <scope>NUCLEOTIDE SEQUENCE</scope>
    <source>
        <strain evidence="2">SwB9</strain>
    </source>
</reference>
<sequence>MATCGGMNRENEREEKGIKRDKKRKYKSSEETKPKTESGDDDFYSDEEENPQVSNLRPMNASRSKHGSNTFVKSDSDDDKQFKKAKFTVIKFPQRKVCAVVKPTSSLRQHEHERDLRKRLAELKTAIQNVSEDLGVIMRSDEVSTVDALHEQIGKRDKEISKLKDKIITTDALHKTMQEKDGIISELRDANGRLQRDFAQQADKVKAFEDWKSLMKSNLDPGASAKN</sequence>
<feature type="region of interest" description="Disordered" evidence="1">
    <location>
        <begin position="1"/>
        <end position="79"/>
    </location>
</feature>
<dbReference type="AlphaFoldDB" id="A0A8H2ZR21"/>
<name>A0A8H2ZR21_9HELO</name>
<gene>
    <name evidence="2" type="ORF">SCLTRI_LOCUS5765</name>
</gene>
<comment type="caution">
    <text evidence="2">The sequence shown here is derived from an EMBL/GenBank/DDBJ whole genome shotgun (WGS) entry which is preliminary data.</text>
</comment>
<feature type="compositionally biased region" description="Acidic residues" evidence="1">
    <location>
        <begin position="39"/>
        <end position="50"/>
    </location>
</feature>
<proteinExistence type="predicted"/>
<protein>
    <submittedName>
        <fullName evidence="2">579f0695-987d-422b-bf37-9a4a4865a9c1</fullName>
    </submittedName>
</protein>
<dbReference type="OrthoDB" id="3548920at2759"/>
<accession>A0A8H2ZR21</accession>
<feature type="compositionally biased region" description="Basic and acidic residues" evidence="1">
    <location>
        <begin position="27"/>
        <end position="38"/>
    </location>
</feature>
<evidence type="ECO:0000313" key="3">
    <source>
        <dbReference type="Proteomes" id="UP000624404"/>
    </source>
</evidence>